<reference evidence="7" key="1">
    <citation type="journal article" date="2019" name="Environ. Microbiol.">
        <title>Fungal ecological strategies reflected in gene transcription - a case study of two litter decomposers.</title>
        <authorList>
            <person name="Barbi F."/>
            <person name="Kohler A."/>
            <person name="Barry K."/>
            <person name="Baskaran P."/>
            <person name="Daum C."/>
            <person name="Fauchery L."/>
            <person name="Ihrmark K."/>
            <person name="Kuo A."/>
            <person name="LaButti K."/>
            <person name="Lipzen A."/>
            <person name="Morin E."/>
            <person name="Grigoriev I.V."/>
            <person name="Henrissat B."/>
            <person name="Lindahl B."/>
            <person name="Martin F."/>
        </authorList>
    </citation>
    <scope>NUCLEOTIDE SEQUENCE</scope>
    <source>
        <strain evidence="7">JB14</strain>
    </source>
</reference>
<evidence type="ECO:0000256" key="2">
    <source>
        <dbReference type="ARBA" id="ARBA00022630"/>
    </source>
</evidence>
<name>A0A6A4GNG5_9AGAR</name>
<dbReference type="Gene3D" id="3.30.465.10">
    <property type="match status" value="1"/>
</dbReference>
<evidence type="ECO:0000256" key="5">
    <source>
        <dbReference type="SAM" id="SignalP"/>
    </source>
</evidence>
<keyword evidence="3" id="KW-0274">FAD</keyword>
<evidence type="ECO:0000259" key="6">
    <source>
        <dbReference type="PROSITE" id="PS51387"/>
    </source>
</evidence>
<dbReference type="SUPFAM" id="SSF56176">
    <property type="entry name" value="FAD-binding/transporter-associated domain-like"/>
    <property type="match status" value="1"/>
</dbReference>
<keyword evidence="8" id="KW-1185">Reference proteome</keyword>
<dbReference type="GO" id="GO:0071949">
    <property type="term" value="F:FAD binding"/>
    <property type="evidence" value="ECO:0007669"/>
    <property type="project" value="InterPro"/>
</dbReference>
<dbReference type="GO" id="GO:0016491">
    <property type="term" value="F:oxidoreductase activity"/>
    <property type="evidence" value="ECO:0007669"/>
    <property type="project" value="UniProtKB-KW"/>
</dbReference>
<evidence type="ECO:0000313" key="7">
    <source>
        <dbReference type="EMBL" id="KAE9387118.1"/>
    </source>
</evidence>
<feature type="domain" description="FAD-binding PCMH-type" evidence="6">
    <location>
        <begin position="60"/>
        <end position="231"/>
    </location>
</feature>
<dbReference type="EMBL" id="ML769822">
    <property type="protein sequence ID" value="KAE9387118.1"/>
    <property type="molecule type" value="Genomic_DNA"/>
</dbReference>
<evidence type="ECO:0000256" key="4">
    <source>
        <dbReference type="ARBA" id="ARBA00023002"/>
    </source>
</evidence>
<comment type="similarity">
    <text evidence="1">Belongs to the oxygen-dependent FAD-linked oxidoreductase family.</text>
</comment>
<dbReference type="OrthoDB" id="2151789at2759"/>
<dbReference type="InterPro" id="IPR006094">
    <property type="entry name" value="Oxid_FAD_bind_N"/>
</dbReference>
<keyword evidence="4" id="KW-0560">Oxidoreductase</keyword>
<keyword evidence="2" id="KW-0285">Flavoprotein</keyword>
<organism evidence="7 8">
    <name type="scientific">Gymnopus androsaceus JB14</name>
    <dbReference type="NCBI Taxonomy" id="1447944"/>
    <lineage>
        <taxon>Eukaryota</taxon>
        <taxon>Fungi</taxon>
        <taxon>Dikarya</taxon>
        <taxon>Basidiomycota</taxon>
        <taxon>Agaricomycotina</taxon>
        <taxon>Agaricomycetes</taxon>
        <taxon>Agaricomycetidae</taxon>
        <taxon>Agaricales</taxon>
        <taxon>Marasmiineae</taxon>
        <taxon>Omphalotaceae</taxon>
        <taxon>Gymnopus</taxon>
    </lineage>
</organism>
<dbReference type="PROSITE" id="PS51387">
    <property type="entry name" value="FAD_PCMH"/>
    <property type="match status" value="1"/>
</dbReference>
<evidence type="ECO:0000256" key="3">
    <source>
        <dbReference type="ARBA" id="ARBA00022827"/>
    </source>
</evidence>
<dbReference type="InterPro" id="IPR016166">
    <property type="entry name" value="FAD-bd_PCMH"/>
</dbReference>
<feature type="signal peptide" evidence="5">
    <location>
        <begin position="1"/>
        <end position="21"/>
    </location>
</feature>
<accession>A0A6A4GNG5</accession>
<dbReference type="AlphaFoldDB" id="A0A6A4GNG5"/>
<dbReference type="PANTHER" id="PTHR42973:SF13">
    <property type="entry name" value="FAD-BINDING PCMH-TYPE DOMAIN-CONTAINING PROTEIN"/>
    <property type="match status" value="1"/>
</dbReference>
<protein>
    <submittedName>
        <fullName evidence="7">FAD-binding domain-containing protein</fullName>
    </submittedName>
</protein>
<dbReference type="PANTHER" id="PTHR42973">
    <property type="entry name" value="BINDING OXIDOREDUCTASE, PUTATIVE (AFU_ORTHOLOGUE AFUA_1G17690)-RELATED"/>
    <property type="match status" value="1"/>
</dbReference>
<keyword evidence="5" id="KW-0732">Signal</keyword>
<gene>
    <name evidence="7" type="ORF">BT96DRAFT_891242</name>
</gene>
<evidence type="ECO:0000313" key="8">
    <source>
        <dbReference type="Proteomes" id="UP000799118"/>
    </source>
</evidence>
<dbReference type="Pfam" id="PF01565">
    <property type="entry name" value="FAD_binding_4"/>
    <property type="match status" value="1"/>
</dbReference>
<dbReference type="InterPro" id="IPR016169">
    <property type="entry name" value="FAD-bd_PCMH_sub2"/>
</dbReference>
<evidence type="ECO:0000256" key="1">
    <source>
        <dbReference type="ARBA" id="ARBA00005466"/>
    </source>
</evidence>
<sequence>MASHTLGQILVLLSLSYFSFAQNATTACTTLQTQLGSQKVQSSGVIYEAGATGAWNLANAELEPACIVFPQESSDVQTAMKTIFEFEAQYSVQAGGHSAMIGWDNTQDGVLILFSQMKDISYDPESDTIIMEPGIRWGEAVDALEPYGVAPVGGRQSDVSTGLLLGGGLSWLSPAHGFAADSFKSLDIVLVNGSLVTATVDNEYADLFRALKGGGSRFGIYANTSAEAVLNATARYVQNVQDPNAVILVTFINIITAGIIEPLIGVNAFYNISGSNVSSLPSTIFGDFLSIPSINITLPAPVSYIEVSNTLPPGTSTDSGSFYGASAIAATQDASVYIDALRHWTNFTETFAGSGGYSLTVLAFTPVLGPQIQAGVARGGNAIDPPLGGYVAVQLAEQTVTGAPLPPAGAEEGKLLLLEQIPRTPGYPLFMNECDKRQNVYETYGDYEFMKITYEKYDPTRFNVRKMDGPLGL</sequence>
<dbReference type="InterPro" id="IPR036318">
    <property type="entry name" value="FAD-bd_PCMH-like_sf"/>
</dbReference>
<proteinExistence type="inferred from homology"/>
<feature type="chain" id="PRO_5025462924" evidence="5">
    <location>
        <begin position="22"/>
        <end position="473"/>
    </location>
</feature>
<dbReference type="InterPro" id="IPR050416">
    <property type="entry name" value="FAD-linked_Oxidoreductase"/>
</dbReference>
<dbReference type="Proteomes" id="UP000799118">
    <property type="component" value="Unassembled WGS sequence"/>
</dbReference>